<organism evidence="1 2">
    <name type="scientific">Cetraspora pellucida</name>
    <dbReference type="NCBI Taxonomy" id="1433469"/>
    <lineage>
        <taxon>Eukaryota</taxon>
        <taxon>Fungi</taxon>
        <taxon>Fungi incertae sedis</taxon>
        <taxon>Mucoromycota</taxon>
        <taxon>Glomeromycotina</taxon>
        <taxon>Glomeromycetes</taxon>
        <taxon>Diversisporales</taxon>
        <taxon>Gigasporaceae</taxon>
        <taxon>Cetraspora</taxon>
    </lineage>
</organism>
<dbReference type="Proteomes" id="UP000789759">
    <property type="component" value="Unassembled WGS sequence"/>
</dbReference>
<protein>
    <submittedName>
        <fullName evidence="1">8293_t:CDS:1</fullName>
    </submittedName>
</protein>
<accession>A0A9N9AZW6</accession>
<evidence type="ECO:0000313" key="1">
    <source>
        <dbReference type="EMBL" id="CAG8549706.1"/>
    </source>
</evidence>
<keyword evidence="2" id="KW-1185">Reference proteome</keyword>
<dbReference type="InterPro" id="IPR032675">
    <property type="entry name" value="LRR_dom_sf"/>
</dbReference>
<dbReference type="AlphaFoldDB" id="A0A9N9AZW6"/>
<dbReference type="Gene3D" id="3.80.10.10">
    <property type="entry name" value="Ribonuclease Inhibitor"/>
    <property type="match status" value="1"/>
</dbReference>
<gene>
    <name evidence="1" type="ORF">CPELLU_LOCUS4690</name>
</gene>
<name>A0A9N9AZW6_9GLOM</name>
<dbReference type="EMBL" id="CAJVQA010002514">
    <property type="protein sequence ID" value="CAG8549706.1"/>
    <property type="molecule type" value="Genomic_DNA"/>
</dbReference>
<reference evidence="1" key="1">
    <citation type="submission" date="2021-06" db="EMBL/GenBank/DDBJ databases">
        <authorList>
            <person name="Kallberg Y."/>
            <person name="Tangrot J."/>
            <person name="Rosling A."/>
        </authorList>
    </citation>
    <scope>NUCLEOTIDE SEQUENCE</scope>
    <source>
        <strain evidence="1">FL966</strain>
    </source>
</reference>
<dbReference type="SUPFAM" id="SSF52047">
    <property type="entry name" value="RNI-like"/>
    <property type="match status" value="1"/>
</dbReference>
<comment type="caution">
    <text evidence="1">The sequence shown here is derived from an EMBL/GenBank/DDBJ whole genome shotgun (WGS) entry which is preliminary data.</text>
</comment>
<proteinExistence type="predicted"/>
<sequence length="536" mass="63054">MVIPLLPDDTIIDILEYLQDDRGSLYNCLFINHFWCQRVVRLLWRQPFYIPIERCSSLLNTYLLCFNDEEQRSLIPFNITLQNYKRPMFLYSSYLSELDSFFIDRAIVYFLYKEESPKYSIHVTEGVNFIYGHSQTEDYYRIHQLTSTFWRMLMRSCVKVNYLGLGSVGREHVYYADVPDNVQIFLNSSSIFSHIRKLYLNPLMSKNSITFLKHVPSICSNIRKLVFHELKPHTVDYPQIIINIIKAQPKIEDLDFLSFKKYGGIIISELIFLNLEFLNSLKFSNFYFSESPLILFSNFKLLKKLELIKCDKLDLVDFKYLPLKPFFINELILGYNNWDKDIDAKLISKIGANLKTFSTGSLTNSQIIRMIKNNCPNIINIEFSIDSSRVEFDKISTCFSKMKALESLYIHVLSDVEGYNFQLFGENLPHSLRSFKFGYTYNSAKILNNFLMNCNVPLESLYISFHNISLNHLDCLVRFANRCTTLRKVGLEDIQDQSHCHHKKLDIVEKLRRLVNLMKEIWQASSFDFKLVTSRN</sequence>
<evidence type="ECO:0000313" key="2">
    <source>
        <dbReference type="Proteomes" id="UP000789759"/>
    </source>
</evidence>
<dbReference type="OrthoDB" id="2367726at2759"/>